<protein>
    <submittedName>
        <fullName evidence="9">TM2 domain-containing protein</fullName>
    </submittedName>
</protein>
<evidence type="ECO:0000313" key="9">
    <source>
        <dbReference type="EMBL" id="WLR41784.1"/>
    </source>
</evidence>
<keyword evidence="6" id="KW-0325">Glycoprotein</keyword>
<keyword evidence="2 7" id="KW-0812">Transmembrane</keyword>
<dbReference type="InterPro" id="IPR050932">
    <property type="entry name" value="TM2D1-3-like"/>
</dbReference>
<keyword evidence="10" id="KW-1185">Reference proteome</keyword>
<evidence type="ECO:0000256" key="2">
    <source>
        <dbReference type="ARBA" id="ARBA00022692"/>
    </source>
</evidence>
<name>A0ABY9JQV5_9BACI</name>
<evidence type="ECO:0000256" key="5">
    <source>
        <dbReference type="ARBA" id="ARBA00023136"/>
    </source>
</evidence>
<evidence type="ECO:0000256" key="6">
    <source>
        <dbReference type="ARBA" id="ARBA00023180"/>
    </source>
</evidence>
<keyword evidence="4 7" id="KW-1133">Transmembrane helix</keyword>
<evidence type="ECO:0000256" key="3">
    <source>
        <dbReference type="ARBA" id="ARBA00022729"/>
    </source>
</evidence>
<dbReference type="RefSeq" id="WP_226541276.1">
    <property type="nucleotide sequence ID" value="NZ_CP129013.1"/>
</dbReference>
<dbReference type="Pfam" id="PF05154">
    <property type="entry name" value="TM2"/>
    <property type="match status" value="1"/>
</dbReference>
<keyword evidence="3" id="KW-0732">Signal</keyword>
<dbReference type="InterPro" id="IPR007829">
    <property type="entry name" value="TM2"/>
</dbReference>
<comment type="subcellular location">
    <subcellularLocation>
        <location evidence="1">Membrane</location>
        <topology evidence="1">Multi-pass membrane protein</topology>
    </subcellularLocation>
</comment>
<sequence length="76" mass="8628">MSKKKKYISKKKWSITLLLCFFLPFFGAHRFFVGKVRSGVFMLITLGGLGIWSVADLIMIITGNFKDNEGKLIKTP</sequence>
<evidence type="ECO:0000259" key="8">
    <source>
        <dbReference type="Pfam" id="PF05154"/>
    </source>
</evidence>
<dbReference type="Proteomes" id="UP001197974">
    <property type="component" value="Chromosome"/>
</dbReference>
<reference evidence="9 10" key="1">
    <citation type="submission" date="2023-06" db="EMBL/GenBank/DDBJ databases">
        <title>Five Gram-positive bacteria isolated from mangrove sediments in Shenzhen, Guangdong, China.</title>
        <authorList>
            <person name="Yu S."/>
            <person name="Zheng W."/>
            <person name="Huang Y."/>
        </authorList>
    </citation>
    <scope>NUCLEOTIDE SEQUENCE [LARGE SCALE GENOMIC DNA]</scope>
    <source>
        <strain evidence="9 10">SaN35-3</strain>
    </source>
</reference>
<feature type="domain" description="TM2" evidence="8">
    <location>
        <begin position="9"/>
        <end position="58"/>
    </location>
</feature>
<proteinExistence type="predicted"/>
<organism evidence="9 10">
    <name type="scientific">Bacillus carboniphilus</name>
    <dbReference type="NCBI Taxonomy" id="86663"/>
    <lineage>
        <taxon>Bacteria</taxon>
        <taxon>Bacillati</taxon>
        <taxon>Bacillota</taxon>
        <taxon>Bacilli</taxon>
        <taxon>Bacillales</taxon>
        <taxon>Bacillaceae</taxon>
        <taxon>Bacillus</taxon>
    </lineage>
</organism>
<dbReference type="PANTHER" id="PTHR21016">
    <property type="entry name" value="BETA-AMYLOID BINDING PROTEIN-RELATED"/>
    <property type="match status" value="1"/>
</dbReference>
<keyword evidence="5 7" id="KW-0472">Membrane</keyword>
<accession>A0ABY9JQV5</accession>
<evidence type="ECO:0000256" key="1">
    <source>
        <dbReference type="ARBA" id="ARBA00004141"/>
    </source>
</evidence>
<dbReference type="PANTHER" id="PTHR21016:SF7">
    <property type="entry name" value="TM2 DOMAIN-CONTAINING PROTEIN 3"/>
    <property type="match status" value="1"/>
</dbReference>
<evidence type="ECO:0000256" key="7">
    <source>
        <dbReference type="SAM" id="Phobius"/>
    </source>
</evidence>
<feature type="transmembrane region" description="Helical" evidence="7">
    <location>
        <begin position="40"/>
        <end position="61"/>
    </location>
</feature>
<evidence type="ECO:0000313" key="10">
    <source>
        <dbReference type="Proteomes" id="UP001197974"/>
    </source>
</evidence>
<dbReference type="EMBL" id="CP129013">
    <property type="protein sequence ID" value="WLR41784.1"/>
    <property type="molecule type" value="Genomic_DNA"/>
</dbReference>
<evidence type="ECO:0000256" key="4">
    <source>
        <dbReference type="ARBA" id="ARBA00022989"/>
    </source>
</evidence>
<gene>
    <name evidence="9" type="ORF">LC087_13115</name>
</gene>